<name>A0AAE9ZK36_9CAUD</name>
<accession>A0AAE9ZK36</accession>
<proteinExistence type="predicted"/>
<evidence type="ECO:0000313" key="1">
    <source>
        <dbReference type="EMBL" id="WDR22108.1"/>
    </source>
</evidence>
<dbReference type="GeneID" id="301841222"/>
<dbReference type="RefSeq" id="YP_012787004.1">
    <property type="nucleotide sequence ID" value="NC_111487.1"/>
</dbReference>
<gene>
    <name evidence="1" type="ORF">PJM41_0023</name>
</gene>
<evidence type="ECO:0000313" key="2">
    <source>
        <dbReference type="Proteomes" id="UP001216229"/>
    </source>
</evidence>
<keyword evidence="2" id="KW-1185">Reference proteome</keyword>
<reference evidence="1 2" key="1">
    <citation type="submission" date="2023-01" db="EMBL/GenBank/DDBJ databases">
        <title>Characterization of a Diverse Collection of Salmonella Phages Isolated from Tennessee Wastewater.</title>
        <authorList>
            <person name="Bryan D.W."/>
            <person name="Hudson L.K."/>
            <person name="Wang J."/>
            <person name="Denes T.G."/>
        </authorList>
    </citation>
    <scope>NUCLEOTIDE SEQUENCE [LARGE SCALE GENOMIC DNA]</scope>
</reference>
<dbReference type="Proteomes" id="UP001216229">
    <property type="component" value="Segment"/>
</dbReference>
<protein>
    <submittedName>
        <fullName evidence="1">Uncharacterized protein</fullName>
    </submittedName>
</protein>
<sequence>MQVYVLTRDINEYNQDGMYFVKVFANMPTLEQLEAAGVPTDQAKCLVRGEEYQKYAYECFYLSIEEI</sequence>
<dbReference type="EMBL" id="OQ359889">
    <property type="protein sequence ID" value="WDR22108.1"/>
    <property type="molecule type" value="Genomic_DNA"/>
</dbReference>
<organism evidence="1 2">
    <name type="scientific">Salmonella phage vB_SenS_UTK0009</name>
    <dbReference type="NCBI Taxonomy" id="3028908"/>
    <lineage>
        <taxon>Viruses</taxon>
        <taxon>Duplodnaviria</taxon>
        <taxon>Heunggongvirae</taxon>
        <taxon>Uroviricota</taxon>
        <taxon>Caudoviricetes</taxon>
        <taxon>Demerecviridae</taxon>
        <taxon>Markadamsvirinae</taxon>
        <taxon>Epseptimavirus</taxon>
        <taxon>Epseptimavirus UTK0009</taxon>
    </lineage>
</organism>